<dbReference type="PANTHER" id="PTHR13696">
    <property type="entry name" value="P-LOOP CONTAINING NUCLEOSIDE TRIPHOSPHATE HYDROLASE"/>
    <property type="match status" value="1"/>
</dbReference>
<dbReference type="PANTHER" id="PTHR13696:SF96">
    <property type="entry name" value="COBQ_COBB_MIND_PARA NUCLEOTIDE BINDING DOMAIN-CONTAINING PROTEIN"/>
    <property type="match status" value="1"/>
</dbReference>
<dbReference type="RefSeq" id="WP_163171286.1">
    <property type="nucleotide sequence ID" value="NZ_CP044463.1"/>
</dbReference>
<dbReference type="InterPro" id="IPR050678">
    <property type="entry name" value="DNA_Partitioning_ATPase"/>
</dbReference>
<organism evidence="2 3">
    <name type="scientific">Acinetobacter schindleri</name>
    <dbReference type="NCBI Taxonomy" id="108981"/>
    <lineage>
        <taxon>Bacteria</taxon>
        <taxon>Pseudomonadati</taxon>
        <taxon>Pseudomonadota</taxon>
        <taxon>Gammaproteobacteria</taxon>
        <taxon>Moraxellales</taxon>
        <taxon>Moraxellaceae</taxon>
        <taxon>Acinetobacter</taxon>
    </lineage>
</organism>
<protein>
    <submittedName>
        <fullName evidence="2">ParA family protein</fullName>
    </submittedName>
</protein>
<accession>A0AAE6WW31</accession>
<evidence type="ECO:0000313" key="3">
    <source>
        <dbReference type="Proteomes" id="UP000503505"/>
    </source>
</evidence>
<dbReference type="Pfam" id="PF01656">
    <property type="entry name" value="CbiA"/>
    <property type="match status" value="1"/>
</dbReference>
<dbReference type="InterPro" id="IPR027417">
    <property type="entry name" value="P-loop_NTPase"/>
</dbReference>
<evidence type="ECO:0000313" key="2">
    <source>
        <dbReference type="EMBL" id="QIC67157.1"/>
    </source>
</evidence>
<dbReference type="EMBL" id="CP044463">
    <property type="protein sequence ID" value="QIC67157.1"/>
    <property type="molecule type" value="Genomic_DNA"/>
</dbReference>
<name>A0AAE6WW31_9GAMM</name>
<dbReference type="Proteomes" id="UP000503505">
    <property type="component" value="Chromosome"/>
</dbReference>
<sequence length="215" mass="24569">MTIFVVTSPKRGSGKSTLAMNLTEYLRLQARTLYIDTDDDKQNFEWVALHRTGFGFEHISLKDHPDELMRRVEQIKTQYDDIVIDIDGHDSYALRSVLMRADKLIIPMSAEAEEQEMYSQMLQLAISVAQFNTQLKVYGILMRVPQQIEISQIEANQNLLKGIPGAHFLNTIIYEDEAFGDAKNLGCSIWEHSPAQGQRFDQFIQELMADTAQPV</sequence>
<feature type="domain" description="CobQ/CobB/MinD/ParA nucleotide binding" evidence="1">
    <location>
        <begin position="5"/>
        <end position="183"/>
    </location>
</feature>
<proteinExistence type="predicted"/>
<dbReference type="InterPro" id="IPR002586">
    <property type="entry name" value="CobQ/CobB/MinD/ParA_Nub-bd_dom"/>
</dbReference>
<dbReference type="SUPFAM" id="SSF52540">
    <property type="entry name" value="P-loop containing nucleoside triphosphate hydrolases"/>
    <property type="match status" value="1"/>
</dbReference>
<dbReference type="AlphaFoldDB" id="A0AAE6WW31"/>
<dbReference type="Gene3D" id="3.40.50.300">
    <property type="entry name" value="P-loop containing nucleotide triphosphate hydrolases"/>
    <property type="match status" value="1"/>
</dbReference>
<dbReference type="CDD" id="cd02042">
    <property type="entry name" value="ParAB_family"/>
    <property type="match status" value="1"/>
</dbReference>
<reference evidence="2 3" key="1">
    <citation type="submission" date="2019-09" db="EMBL/GenBank/DDBJ databases">
        <title>Non-baumannii Acinetobacter spp. carrying blaNDM-1 isolated in China.</title>
        <authorList>
            <person name="Cui C."/>
            <person name="Chen C."/>
            <person name="Sun J."/>
            <person name="Liu Y."/>
        </authorList>
    </citation>
    <scope>NUCLEOTIDE SEQUENCE [LARGE SCALE GENOMIC DNA]</scope>
    <source>
        <strain evidence="2 3">HZE23-1</strain>
    </source>
</reference>
<gene>
    <name evidence="2" type="ORF">FSC10_07155</name>
</gene>
<evidence type="ECO:0000259" key="1">
    <source>
        <dbReference type="Pfam" id="PF01656"/>
    </source>
</evidence>